<accession>A0A897N9H8</accession>
<reference evidence="1 2" key="1">
    <citation type="submission" date="2020-11" db="EMBL/GenBank/DDBJ databases">
        <title>Carbohydrate-dependent, anaerobic sulfur respiration: A novel catabolism in halophilic archaea.</title>
        <authorList>
            <person name="Sorokin D.Y."/>
            <person name="Messina E."/>
            <person name="Smedile F."/>
            <person name="La Cono V."/>
            <person name="Hallsworth J.E."/>
            <person name="Yakimov M.M."/>
        </authorList>
    </citation>
    <scope>NUCLEOTIDE SEQUENCE [LARGE SCALE GENOMIC DNA]</scope>
    <source>
        <strain evidence="1 2">HSR12-2</strain>
    </source>
</reference>
<evidence type="ECO:0000313" key="2">
    <source>
        <dbReference type="Proteomes" id="UP000662973"/>
    </source>
</evidence>
<protein>
    <submittedName>
        <fullName evidence="1">Toxic component of toxin-antitoxin system, dsRBD-like fold, HicA family</fullName>
    </submittedName>
</protein>
<name>A0A897N9H8_9EURY</name>
<dbReference type="AlphaFoldDB" id="A0A897N9H8"/>
<evidence type="ECO:0000313" key="1">
    <source>
        <dbReference type="EMBL" id="QSG07783.1"/>
    </source>
</evidence>
<dbReference type="EMBL" id="CP064788">
    <property type="protein sequence ID" value="QSG07783.1"/>
    <property type="molecule type" value="Genomic_DNA"/>
</dbReference>
<dbReference type="KEGG" id="hds:HSR122_0372"/>
<keyword evidence="2" id="KW-1185">Reference proteome</keyword>
<dbReference type="Proteomes" id="UP000662973">
    <property type="component" value="Chromosome"/>
</dbReference>
<sequence length="49" mass="5755">MLTRRFNSADYAGWEVPKALTKNRFHIVDRTGSHVSDFEAWCEWIEGNI</sequence>
<gene>
    <name evidence="1" type="ORF">HSR122_0372</name>
</gene>
<organism evidence="1 2">
    <name type="scientific">Halapricum desulfuricans</name>
    <dbReference type="NCBI Taxonomy" id="2841257"/>
    <lineage>
        <taxon>Archaea</taxon>
        <taxon>Methanobacteriati</taxon>
        <taxon>Methanobacteriota</taxon>
        <taxon>Stenosarchaea group</taxon>
        <taxon>Halobacteria</taxon>
        <taxon>Halobacteriales</taxon>
        <taxon>Haloarculaceae</taxon>
        <taxon>Halapricum</taxon>
    </lineage>
</organism>
<proteinExistence type="predicted"/>